<reference evidence="5" key="1">
    <citation type="submission" date="2022-06" db="EMBL/GenBank/DDBJ databases">
        <title>Aeoliella straminimaris, a novel planctomycete from sediments.</title>
        <authorList>
            <person name="Vitorino I.R."/>
            <person name="Lage O.M."/>
        </authorList>
    </citation>
    <scope>NUCLEOTIDE SEQUENCE</scope>
    <source>
        <strain evidence="5">ICT_H6.2</strain>
    </source>
</reference>
<dbReference type="InterPro" id="IPR029063">
    <property type="entry name" value="SAM-dependent_MTases_sf"/>
</dbReference>
<dbReference type="GO" id="GO:0008171">
    <property type="term" value="F:O-methyltransferase activity"/>
    <property type="evidence" value="ECO:0007669"/>
    <property type="project" value="InterPro"/>
</dbReference>
<dbReference type="EMBL" id="JAMXLR010000092">
    <property type="protein sequence ID" value="MCO6047559.1"/>
    <property type="molecule type" value="Genomic_DNA"/>
</dbReference>
<dbReference type="RefSeq" id="WP_252855669.1">
    <property type="nucleotide sequence ID" value="NZ_JAMXLR010000092.1"/>
</dbReference>
<comment type="caution">
    <text evidence="5">The sequence shown here is derived from an EMBL/GenBank/DDBJ whole genome shotgun (WGS) entry which is preliminary data.</text>
</comment>
<dbReference type="Pfam" id="PF00891">
    <property type="entry name" value="Methyltransf_2"/>
    <property type="match status" value="1"/>
</dbReference>
<sequence length="330" mass="35698">MLPFDSETLSNYFRLMNAHALAQTYRGALHSGLADALAGQPATIDQLCDACQLQPRGTEIVLDVLQAAGLVVRDGELFRASPLLEILLSGHYRELGDQYWRHLPQLLATGEPMAAMDSVADSEEHYQTQAMALGWMMVPAAQRAAAILSRECPLNDAQVLDVGAGSAVWSLALAKVNASLRVTAVDWPAVLQVAQQFAVFAGVEDRLTCVAGNFHEVDLPTSTYQLAIVANVSHLESAENVTRLLSRVRAALLPGGHVAIVDALAESPDQDRVAHGLYRLGLALRTVEARVHRQEELRAMLADSGYCDTEYYPLAAPPHMVGMLLARAPT</sequence>
<dbReference type="InterPro" id="IPR036388">
    <property type="entry name" value="WH-like_DNA-bd_sf"/>
</dbReference>
<keyword evidence="2" id="KW-0808">Transferase</keyword>
<keyword evidence="1 5" id="KW-0489">Methyltransferase</keyword>
<organism evidence="5 6">
    <name type="scientific">Aeoliella straminimaris</name>
    <dbReference type="NCBI Taxonomy" id="2954799"/>
    <lineage>
        <taxon>Bacteria</taxon>
        <taxon>Pseudomonadati</taxon>
        <taxon>Planctomycetota</taxon>
        <taxon>Planctomycetia</taxon>
        <taxon>Pirellulales</taxon>
        <taxon>Lacipirellulaceae</taxon>
        <taxon>Aeoliella</taxon>
    </lineage>
</organism>
<evidence type="ECO:0000313" key="5">
    <source>
        <dbReference type="EMBL" id="MCO6047559.1"/>
    </source>
</evidence>
<keyword evidence="3" id="KW-0949">S-adenosyl-L-methionine</keyword>
<evidence type="ECO:0000256" key="2">
    <source>
        <dbReference type="ARBA" id="ARBA00022679"/>
    </source>
</evidence>
<dbReference type="SUPFAM" id="SSF46785">
    <property type="entry name" value="Winged helix' DNA-binding domain"/>
    <property type="match status" value="1"/>
</dbReference>
<dbReference type="CDD" id="cd02440">
    <property type="entry name" value="AdoMet_MTases"/>
    <property type="match status" value="1"/>
</dbReference>
<proteinExistence type="predicted"/>
<feature type="domain" description="O-methyltransferase C-terminal" evidence="4">
    <location>
        <begin position="158"/>
        <end position="306"/>
    </location>
</feature>
<evidence type="ECO:0000259" key="4">
    <source>
        <dbReference type="Pfam" id="PF00891"/>
    </source>
</evidence>
<name>A0A9X2FF47_9BACT</name>
<dbReference type="AlphaFoldDB" id="A0A9X2FF47"/>
<accession>A0A9X2FF47</accession>
<dbReference type="Proteomes" id="UP001155241">
    <property type="component" value="Unassembled WGS sequence"/>
</dbReference>
<evidence type="ECO:0000256" key="3">
    <source>
        <dbReference type="ARBA" id="ARBA00022691"/>
    </source>
</evidence>
<protein>
    <submittedName>
        <fullName evidence="5">Methyltransferase domain-containing protein</fullName>
    </submittedName>
</protein>
<gene>
    <name evidence="5" type="ORF">NG895_26950</name>
</gene>
<dbReference type="PANTHER" id="PTHR43712:SF2">
    <property type="entry name" value="O-METHYLTRANSFERASE CICE"/>
    <property type="match status" value="1"/>
</dbReference>
<evidence type="ECO:0000313" key="6">
    <source>
        <dbReference type="Proteomes" id="UP001155241"/>
    </source>
</evidence>
<keyword evidence="6" id="KW-1185">Reference proteome</keyword>
<dbReference type="PROSITE" id="PS51683">
    <property type="entry name" value="SAM_OMT_II"/>
    <property type="match status" value="1"/>
</dbReference>
<dbReference type="SUPFAM" id="SSF53335">
    <property type="entry name" value="S-adenosyl-L-methionine-dependent methyltransferases"/>
    <property type="match status" value="1"/>
</dbReference>
<dbReference type="Gene3D" id="1.10.10.10">
    <property type="entry name" value="Winged helix-like DNA-binding domain superfamily/Winged helix DNA-binding domain"/>
    <property type="match status" value="1"/>
</dbReference>
<dbReference type="GO" id="GO:0032259">
    <property type="term" value="P:methylation"/>
    <property type="evidence" value="ECO:0007669"/>
    <property type="project" value="UniProtKB-KW"/>
</dbReference>
<dbReference type="InterPro" id="IPR016461">
    <property type="entry name" value="COMT-like"/>
</dbReference>
<dbReference type="InterPro" id="IPR036390">
    <property type="entry name" value="WH_DNA-bd_sf"/>
</dbReference>
<dbReference type="InterPro" id="IPR001077">
    <property type="entry name" value="COMT_C"/>
</dbReference>
<dbReference type="Gene3D" id="3.40.50.150">
    <property type="entry name" value="Vaccinia Virus protein VP39"/>
    <property type="match status" value="1"/>
</dbReference>
<dbReference type="PANTHER" id="PTHR43712">
    <property type="entry name" value="PUTATIVE (AFU_ORTHOLOGUE AFUA_4G14580)-RELATED"/>
    <property type="match status" value="1"/>
</dbReference>
<evidence type="ECO:0000256" key="1">
    <source>
        <dbReference type="ARBA" id="ARBA00022603"/>
    </source>
</evidence>